<dbReference type="GO" id="GO:0070475">
    <property type="term" value="P:rRNA base methylation"/>
    <property type="evidence" value="ECO:0007669"/>
    <property type="project" value="InterPro"/>
</dbReference>
<evidence type="ECO:0000256" key="4">
    <source>
        <dbReference type="ARBA" id="ARBA00022552"/>
    </source>
</evidence>
<evidence type="ECO:0000256" key="6">
    <source>
        <dbReference type="ARBA" id="ARBA00022679"/>
    </source>
</evidence>
<dbReference type="InterPro" id="IPR029026">
    <property type="entry name" value="tRNA_m1G_MTases_N"/>
</dbReference>
<protein>
    <submittedName>
        <fullName evidence="12">Ribosomal RNA small subunit methyltransferase NEP1-like</fullName>
    </submittedName>
</protein>
<dbReference type="OMA" id="VHNTFEL"/>
<gene>
    <name evidence="12" type="primary">LOC110985399</name>
</gene>
<dbReference type="SUPFAM" id="SSF75217">
    <property type="entry name" value="alpha/beta knot"/>
    <property type="match status" value="1"/>
</dbReference>
<dbReference type="PANTHER" id="PTHR12636">
    <property type="entry name" value="NEP1/MRA1"/>
    <property type="match status" value="1"/>
</dbReference>
<keyword evidence="4" id="KW-0698">rRNA processing</keyword>
<dbReference type="Pfam" id="PF03587">
    <property type="entry name" value="EMG1"/>
    <property type="match status" value="1"/>
</dbReference>
<dbReference type="GeneID" id="110985399"/>
<keyword evidence="3" id="KW-0690">Ribosome biogenesis</keyword>
<evidence type="ECO:0000256" key="1">
    <source>
        <dbReference type="ARBA" id="ARBA00004604"/>
    </source>
</evidence>
<dbReference type="Proteomes" id="UP000694845">
    <property type="component" value="Unplaced"/>
</dbReference>
<name>A0A8B7ZB91_ACAPL</name>
<dbReference type="GO" id="GO:0070037">
    <property type="term" value="F:rRNA (pseudouridine) methyltransferase activity"/>
    <property type="evidence" value="ECO:0007669"/>
    <property type="project" value="InterPro"/>
</dbReference>
<evidence type="ECO:0000256" key="8">
    <source>
        <dbReference type="ARBA" id="ARBA00022730"/>
    </source>
</evidence>
<dbReference type="CTD" id="10436"/>
<dbReference type="KEGG" id="aplc:110985399"/>
<dbReference type="FunFam" id="3.40.1280.10:FF:000003">
    <property type="entry name" value="Ribosomal RNA small subunit methyltransferase"/>
    <property type="match status" value="1"/>
</dbReference>
<keyword evidence="10" id="KW-0539">Nucleus</keyword>
<dbReference type="AlphaFoldDB" id="A0A8B7ZB91"/>
<dbReference type="Gene3D" id="3.40.1280.10">
    <property type="match status" value="1"/>
</dbReference>
<keyword evidence="11" id="KW-1185">Reference proteome</keyword>
<keyword evidence="5" id="KW-0489">Methyltransferase</keyword>
<dbReference type="GO" id="GO:0032040">
    <property type="term" value="C:small-subunit processome"/>
    <property type="evidence" value="ECO:0007669"/>
    <property type="project" value="TreeGrafter"/>
</dbReference>
<dbReference type="CDD" id="cd18088">
    <property type="entry name" value="Nep1-like"/>
    <property type="match status" value="1"/>
</dbReference>
<dbReference type="GO" id="GO:0019843">
    <property type="term" value="F:rRNA binding"/>
    <property type="evidence" value="ECO:0007669"/>
    <property type="project" value="UniProtKB-KW"/>
</dbReference>
<evidence type="ECO:0000256" key="9">
    <source>
        <dbReference type="ARBA" id="ARBA00022884"/>
    </source>
</evidence>
<dbReference type="RefSeq" id="XP_022102085.1">
    <property type="nucleotide sequence ID" value="XM_022246393.1"/>
</dbReference>
<keyword evidence="9" id="KW-0694">RNA-binding</keyword>
<dbReference type="InterPro" id="IPR005304">
    <property type="entry name" value="Rbsml_bgen_MeTrfase_EMG1/NEP1"/>
</dbReference>
<evidence type="ECO:0000313" key="11">
    <source>
        <dbReference type="Proteomes" id="UP000694845"/>
    </source>
</evidence>
<keyword evidence="6" id="KW-0808">Transferase</keyword>
<evidence type="ECO:0000313" key="12">
    <source>
        <dbReference type="RefSeq" id="XP_022102085.1"/>
    </source>
</evidence>
<dbReference type="InterPro" id="IPR029028">
    <property type="entry name" value="Alpha/beta_knot_MTases"/>
</dbReference>
<keyword evidence="7" id="KW-0949">S-adenosyl-L-methionine</keyword>
<dbReference type="PANTHER" id="PTHR12636:SF5">
    <property type="entry name" value="RIBOSOMAL RNA SMALL SUBUNIT METHYLTRANSFERASE NEP1"/>
    <property type="match status" value="1"/>
</dbReference>
<proteinExistence type="inferred from homology"/>
<accession>A0A8B7ZB91</accession>
<evidence type="ECO:0000256" key="7">
    <source>
        <dbReference type="ARBA" id="ARBA00022691"/>
    </source>
</evidence>
<organism evidence="11 12">
    <name type="scientific">Acanthaster planci</name>
    <name type="common">Crown-of-thorns starfish</name>
    <dbReference type="NCBI Taxonomy" id="133434"/>
    <lineage>
        <taxon>Eukaryota</taxon>
        <taxon>Metazoa</taxon>
        <taxon>Echinodermata</taxon>
        <taxon>Eleutherozoa</taxon>
        <taxon>Asterozoa</taxon>
        <taxon>Asteroidea</taxon>
        <taxon>Valvatacea</taxon>
        <taxon>Valvatida</taxon>
        <taxon>Acanthasteridae</taxon>
        <taxon>Acanthaster</taxon>
    </lineage>
</organism>
<evidence type="ECO:0000256" key="2">
    <source>
        <dbReference type="ARBA" id="ARBA00008115"/>
    </source>
</evidence>
<reference evidence="12" key="1">
    <citation type="submission" date="2025-08" db="UniProtKB">
        <authorList>
            <consortium name="RefSeq"/>
        </authorList>
    </citation>
    <scope>IDENTIFICATION</scope>
</reference>
<dbReference type="OrthoDB" id="269804at2759"/>
<sequence length="234" mass="26053">MAARRAQEDEGEPSKKKPKIIKTLHDKHVKKRLIVVLERSSLETVKAGKSYELLNCDRHKHLMKKFNKDPSECRPDITHQCLLMLFDSPLNRAGLLQVFVHTEKNVLIQISPQTRIPRTFDRFCGLMVQLLHKLSISASDGPQKLLKVVKNPVSDHLPAGCKKISTSFSAEKCVNPRDLASAEEPVVVVIGAMAHGKVDVDYAEDEFAISLYPLSAALTCAKICSGFEEAWGVV</sequence>
<comment type="subcellular location">
    <subcellularLocation>
        <location evidence="1">Nucleus</location>
        <location evidence="1">Nucleolus</location>
    </subcellularLocation>
</comment>
<evidence type="ECO:0000256" key="5">
    <source>
        <dbReference type="ARBA" id="ARBA00022603"/>
    </source>
</evidence>
<evidence type="ECO:0000256" key="3">
    <source>
        <dbReference type="ARBA" id="ARBA00022517"/>
    </source>
</evidence>
<keyword evidence="8" id="KW-0699">rRNA-binding</keyword>
<evidence type="ECO:0000256" key="10">
    <source>
        <dbReference type="ARBA" id="ARBA00023242"/>
    </source>
</evidence>
<comment type="similarity">
    <text evidence="2">Belongs to the class IV-like SAM-binding methyltransferase superfamily. RNA methyltransferase NEP1 family.</text>
</comment>